<dbReference type="NCBIfam" id="TIGR00357">
    <property type="entry name" value="peptide-methionine (R)-S-oxide reductase MsrB"/>
    <property type="match status" value="1"/>
</dbReference>
<gene>
    <name evidence="5" type="ORF">A2725_04520</name>
</gene>
<dbReference type="AlphaFoldDB" id="A0A1F6LKS2"/>
<feature type="domain" description="MsrB" evidence="4">
    <location>
        <begin position="18"/>
        <end position="145"/>
    </location>
</feature>
<dbReference type="InterPro" id="IPR011057">
    <property type="entry name" value="Mss4-like_sf"/>
</dbReference>
<evidence type="ECO:0000313" key="6">
    <source>
        <dbReference type="Proteomes" id="UP000177067"/>
    </source>
</evidence>
<evidence type="ECO:0000259" key="4">
    <source>
        <dbReference type="PROSITE" id="PS51790"/>
    </source>
</evidence>
<sequence>MEKIKKESDKPKKTFKTEEEWKKKLSKDAYHFLRQGGTEPPFSGKYVDTKDKGTYKCAACGNPLFNSKTKFDSTKGAPGLEGWPSFEEAIPGSVKFLPDHSFGMQRTEVICAKCGSHLGHTFEDDASSTKKHYCINSVCLNLEKEDLKKESH</sequence>
<dbReference type="GO" id="GO:0005737">
    <property type="term" value="C:cytoplasm"/>
    <property type="evidence" value="ECO:0007669"/>
    <property type="project" value="TreeGrafter"/>
</dbReference>
<evidence type="ECO:0000313" key="5">
    <source>
        <dbReference type="EMBL" id="OGH60000.1"/>
    </source>
</evidence>
<keyword evidence="2" id="KW-0560">Oxidoreductase</keyword>
<dbReference type="EMBL" id="MFPS01000004">
    <property type="protein sequence ID" value="OGH60000.1"/>
    <property type="molecule type" value="Genomic_DNA"/>
</dbReference>
<protein>
    <recommendedName>
        <fullName evidence="1">peptide-methionine (R)-S-oxide reductase</fullName>
        <ecNumber evidence="1">1.8.4.12</ecNumber>
    </recommendedName>
</protein>
<accession>A0A1F6LKS2</accession>
<dbReference type="GO" id="GO:0033743">
    <property type="term" value="F:peptide-methionine (R)-S-oxide reductase activity"/>
    <property type="evidence" value="ECO:0007669"/>
    <property type="project" value="UniProtKB-EC"/>
</dbReference>
<evidence type="ECO:0000256" key="3">
    <source>
        <dbReference type="ARBA" id="ARBA00048488"/>
    </source>
</evidence>
<reference evidence="5 6" key="1">
    <citation type="journal article" date="2016" name="Nat. Commun.">
        <title>Thousands of microbial genomes shed light on interconnected biogeochemical processes in an aquifer system.</title>
        <authorList>
            <person name="Anantharaman K."/>
            <person name="Brown C.T."/>
            <person name="Hug L.A."/>
            <person name="Sharon I."/>
            <person name="Castelle C.J."/>
            <person name="Probst A.J."/>
            <person name="Thomas B.C."/>
            <person name="Singh A."/>
            <person name="Wilkins M.J."/>
            <person name="Karaoz U."/>
            <person name="Brodie E.L."/>
            <person name="Williams K.H."/>
            <person name="Hubbard S.S."/>
            <person name="Banfield J.F."/>
        </authorList>
    </citation>
    <scope>NUCLEOTIDE SEQUENCE [LARGE SCALE GENOMIC DNA]</scope>
</reference>
<comment type="catalytic activity">
    <reaction evidence="3">
        <text>L-methionyl-[protein] + [thioredoxin]-disulfide + H2O = L-methionyl-(R)-S-oxide-[protein] + [thioredoxin]-dithiol</text>
        <dbReference type="Rhea" id="RHEA:24164"/>
        <dbReference type="Rhea" id="RHEA-COMP:10698"/>
        <dbReference type="Rhea" id="RHEA-COMP:10700"/>
        <dbReference type="Rhea" id="RHEA-COMP:12313"/>
        <dbReference type="Rhea" id="RHEA-COMP:12314"/>
        <dbReference type="ChEBI" id="CHEBI:15377"/>
        <dbReference type="ChEBI" id="CHEBI:16044"/>
        <dbReference type="ChEBI" id="CHEBI:29950"/>
        <dbReference type="ChEBI" id="CHEBI:45764"/>
        <dbReference type="ChEBI" id="CHEBI:50058"/>
        <dbReference type="EC" id="1.8.4.12"/>
    </reaction>
</comment>
<organism evidence="5 6">
    <name type="scientific">Candidatus Magasanikbacteria bacterium RIFCSPHIGHO2_01_FULL_33_34</name>
    <dbReference type="NCBI Taxonomy" id="1798671"/>
    <lineage>
        <taxon>Bacteria</taxon>
        <taxon>Candidatus Magasanikiibacteriota</taxon>
    </lineage>
</organism>
<dbReference type="Proteomes" id="UP000177067">
    <property type="component" value="Unassembled WGS sequence"/>
</dbReference>
<dbReference type="Pfam" id="PF01641">
    <property type="entry name" value="SelR"/>
    <property type="match status" value="1"/>
</dbReference>
<dbReference type="Gene3D" id="2.170.150.20">
    <property type="entry name" value="Peptide methionine sulfoxide reductase"/>
    <property type="match status" value="1"/>
</dbReference>
<dbReference type="SUPFAM" id="SSF51316">
    <property type="entry name" value="Mss4-like"/>
    <property type="match status" value="1"/>
</dbReference>
<evidence type="ECO:0000256" key="1">
    <source>
        <dbReference type="ARBA" id="ARBA00012499"/>
    </source>
</evidence>
<dbReference type="InterPro" id="IPR002579">
    <property type="entry name" value="Met_Sox_Rdtase_MsrB_dom"/>
</dbReference>
<dbReference type="EC" id="1.8.4.12" evidence="1"/>
<evidence type="ECO:0000256" key="2">
    <source>
        <dbReference type="ARBA" id="ARBA00023002"/>
    </source>
</evidence>
<dbReference type="GO" id="GO:0030091">
    <property type="term" value="P:protein repair"/>
    <property type="evidence" value="ECO:0007669"/>
    <property type="project" value="InterPro"/>
</dbReference>
<comment type="caution">
    <text evidence="5">The sequence shown here is derived from an EMBL/GenBank/DDBJ whole genome shotgun (WGS) entry which is preliminary data.</text>
</comment>
<dbReference type="InterPro" id="IPR028427">
    <property type="entry name" value="Met_Sox_Rdtase_MsrB"/>
</dbReference>
<dbReference type="PANTHER" id="PTHR10173:SF52">
    <property type="entry name" value="METHIONINE-R-SULFOXIDE REDUCTASE B1"/>
    <property type="match status" value="1"/>
</dbReference>
<dbReference type="PANTHER" id="PTHR10173">
    <property type="entry name" value="METHIONINE SULFOXIDE REDUCTASE"/>
    <property type="match status" value="1"/>
</dbReference>
<name>A0A1F6LKS2_9BACT</name>
<dbReference type="GO" id="GO:0006979">
    <property type="term" value="P:response to oxidative stress"/>
    <property type="evidence" value="ECO:0007669"/>
    <property type="project" value="InterPro"/>
</dbReference>
<dbReference type="PROSITE" id="PS51790">
    <property type="entry name" value="MSRB"/>
    <property type="match status" value="1"/>
</dbReference>
<proteinExistence type="predicted"/>